<reference evidence="2" key="1">
    <citation type="journal article" date="2020" name="Fungal Divers.">
        <title>Resolving the Mortierellaceae phylogeny through synthesis of multi-gene phylogenetics and phylogenomics.</title>
        <authorList>
            <person name="Vandepol N."/>
            <person name="Liber J."/>
            <person name="Desiro A."/>
            <person name="Na H."/>
            <person name="Kennedy M."/>
            <person name="Barry K."/>
            <person name="Grigoriev I.V."/>
            <person name="Miller A.N."/>
            <person name="O'Donnell K."/>
            <person name="Stajich J.E."/>
            <person name="Bonito G."/>
        </authorList>
    </citation>
    <scope>NUCLEOTIDE SEQUENCE</scope>
    <source>
        <strain evidence="2">NRRL 6426</strain>
    </source>
</reference>
<dbReference type="InterPro" id="IPR038765">
    <property type="entry name" value="Papain-like_cys_pep_sf"/>
</dbReference>
<feature type="domain" description="USP" evidence="1">
    <location>
        <begin position="452"/>
        <end position="771"/>
    </location>
</feature>
<dbReference type="Pfam" id="PF00443">
    <property type="entry name" value="UCH"/>
    <property type="match status" value="1"/>
</dbReference>
<organism evidence="2 3">
    <name type="scientific">Linnemannia schmuckeri</name>
    <dbReference type="NCBI Taxonomy" id="64567"/>
    <lineage>
        <taxon>Eukaryota</taxon>
        <taxon>Fungi</taxon>
        <taxon>Fungi incertae sedis</taxon>
        <taxon>Mucoromycota</taxon>
        <taxon>Mortierellomycotina</taxon>
        <taxon>Mortierellomycetes</taxon>
        <taxon>Mortierellales</taxon>
        <taxon>Mortierellaceae</taxon>
        <taxon>Linnemannia</taxon>
    </lineage>
</organism>
<dbReference type="GO" id="GO:0016579">
    <property type="term" value="P:protein deubiquitination"/>
    <property type="evidence" value="ECO:0007669"/>
    <property type="project" value="InterPro"/>
</dbReference>
<keyword evidence="2" id="KW-0378">Hydrolase</keyword>
<dbReference type="GO" id="GO:0005829">
    <property type="term" value="C:cytosol"/>
    <property type="evidence" value="ECO:0007669"/>
    <property type="project" value="TreeGrafter"/>
</dbReference>
<comment type="caution">
    <text evidence="2">The sequence shown here is derived from an EMBL/GenBank/DDBJ whole genome shotgun (WGS) entry which is preliminary data.</text>
</comment>
<accession>A0A9P5RWW2</accession>
<protein>
    <submittedName>
        <fullName evidence="2">Ubiquitin carboxyl-terminal hydrolase 35</fullName>
    </submittedName>
</protein>
<dbReference type="PANTHER" id="PTHR24006:SF905">
    <property type="entry name" value="UBIQUITIN CARBOXYL-TERMINAL HYDROLASE 1"/>
    <property type="match status" value="1"/>
</dbReference>
<dbReference type="InterPro" id="IPR001394">
    <property type="entry name" value="Peptidase_C19_UCH"/>
</dbReference>
<dbReference type="SUPFAM" id="SSF54001">
    <property type="entry name" value="Cysteine proteinases"/>
    <property type="match status" value="1"/>
</dbReference>
<dbReference type="OrthoDB" id="420187at2759"/>
<dbReference type="GO" id="GO:0004843">
    <property type="term" value="F:cysteine-type deubiquitinase activity"/>
    <property type="evidence" value="ECO:0007669"/>
    <property type="project" value="InterPro"/>
</dbReference>
<dbReference type="AlphaFoldDB" id="A0A9P5RWW2"/>
<dbReference type="Proteomes" id="UP000748756">
    <property type="component" value="Unassembled WGS sequence"/>
</dbReference>
<dbReference type="EMBL" id="JAAAUQ010000674">
    <property type="protein sequence ID" value="KAF9148345.1"/>
    <property type="molecule type" value="Genomic_DNA"/>
</dbReference>
<dbReference type="InterPro" id="IPR050164">
    <property type="entry name" value="Peptidase_C19"/>
</dbReference>
<dbReference type="PROSITE" id="PS00973">
    <property type="entry name" value="USP_2"/>
    <property type="match status" value="1"/>
</dbReference>
<evidence type="ECO:0000313" key="3">
    <source>
        <dbReference type="Proteomes" id="UP000748756"/>
    </source>
</evidence>
<dbReference type="InterPro" id="IPR018200">
    <property type="entry name" value="USP_CS"/>
</dbReference>
<dbReference type="PANTHER" id="PTHR24006">
    <property type="entry name" value="UBIQUITIN CARBOXYL-TERMINAL HYDROLASE"/>
    <property type="match status" value="1"/>
</dbReference>
<proteinExistence type="predicted"/>
<dbReference type="InterPro" id="IPR028889">
    <property type="entry name" value="USP"/>
</dbReference>
<dbReference type="Gene3D" id="3.90.70.10">
    <property type="entry name" value="Cysteine proteinases"/>
    <property type="match status" value="1"/>
</dbReference>
<evidence type="ECO:0000313" key="2">
    <source>
        <dbReference type="EMBL" id="KAF9148345.1"/>
    </source>
</evidence>
<keyword evidence="3" id="KW-1185">Reference proteome</keyword>
<gene>
    <name evidence="2" type="primary">USP35</name>
    <name evidence="2" type="ORF">BG015_009928</name>
</gene>
<dbReference type="InterPro" id="IPR049407">
    <property type="entry name" value="Usp38-like_N"/>
</dbReference>
<dbReference type="GO" id="GO:0005634">
    <property type="term" value="C:nucleus"/>
    <property type="evidence" value="ECO:0007669"/>
    <property type="project" value="TreeGrafter"/>
</dbReference>
<dbReference type="Pfam" id="PF21246">
    <property type="entry name" value="Usp38-like_N"/>
    <property type="match status" value="1"/>
</dbReference>
<dbReference type="PROSITE" id="PS50235">
    <property type="entry name" value="USP_3"/>
    <property type="match status" value="1"/>
</dbReference>
<evidence type="ECO:0000259" key="1">
    <source>
        <dbReference type="PROSITE" id="PS50235"/>
    </source>
</evidence>
<name>A0A9P5RWW2_9FUNG</name>
<sequence>METVIRKVLAALHLLDNDKKRAINTLLTRGVSTLSKPDASLLLDLGLELKTASNRTLLDDWTGDRILEAVSNAHRDLFWAVLHTDWFHNKVSSTVTNMDYVRNIMFMVQVARRKEATALTEDDKLELERDMTVLHTFVEKKCIGVQPPLDYTLQGIFIVMFVNLPASRPLVVSNYIQFLVDHIASSPVASGPSQEACQQSTKNATLLLRQCWDDRPDNVVLTLPHLLFYLSDTQMECPLAIGRLVGAVPANFTSYVEPFIQGMDRSALWRLQLPIQRLIDWLVTTDMPGTGVWIVSLMESLASQGEFMILRELADKNAYKIARQLAFKERRNDALPVLRLILLGYHHSDVLFKNISQGLIPLVVPCRKTPEDCEFATEVCSLAQTLVIHFGDVDDIGTKVQKARMALDLPIVSKAEALRTMQESSWKKGLHIQNTSAGLRRKAALVQPLGKVGLVNLGNSCFMNSALRALFCSGDFSRAILNDTAKVPPGKALTARLRETFTGMATSRLSIYTPLTLYKALPDWLNDGHQQDAAEFTKILFSLMEDEDPASKQTLSSFHGTVVNQIKCSVCGTVSSNKEGFYDLAIPLPATDSSLDLQSVVDVFPSVEELNEQNNNMYYCDKCHALRAATRYTMLASLPISLIISLNRFRFDVQRSRRIKINTPIRLAESIQLKVQDGHDLQGYELYAVVIHTGQSANHGHYYTYAKDCGSSTSTNSDGASSSSRPSEAAAESTWLLYNDTSVTVSSFETMQQTLANSRTETPYMLFFRKSGLQSSRAHAPLTRTISNL</sequence>